<dbReference type="Pfam" id="PF00970">
    <property type="entry name" value="FAD_binding_6"/>
    <property type="match status" value="1"/>
</dbReference>
<dbReference type="SUPFAM" id="SSF54292">
    <property type="entry name" value="2Fe-2S ferredoxin-like"/>
    <property type="match status" value="1"/>
</dbReference>
<dbReference type="PRINTS" id="PR00371">
    <property type="entry name" value="FPNCR"/>
</dbReference>
<evidence type="ECO:0000256" key="6">
    <source>
        <dbReference type="ARBA" id="ARBA00023002"/>
    </source>
</evidence>
<dbReference type="Gene3D" id="3.10.20.30">
    <property type="match status" value="1"/>
</dbReference>
<keyword evidence="6 11" id="KW-0560">Oxidoreductase</keyword>
<dbReference type="InterPro" id="IPR001433">
    <property type="entry name" value="OxRdtase_FAD/NAD-bd"/>
</dbReference>
<keyword evidence="5" id="KW-0274">FAD</keyword>
<dbReference type="GO" id="GO:0051537">
    <property type="term" value="F:2 iron, 2 sulfur cluster binding"/>
    <property type="evidence" value="ECO:0007669"/>
    <property type="project" value="UniProtKB-KW"/>
</dbReference>
<dbReference type="SUPFAM" id="SSF63380">
    <property type="entry name" value="Riboflavin synthase domain-like"/>
    <property type="match status" value="1"/>
</dbReference>
<keyword evidence="2" id="KW-0285">Flavoprotein</keyword>
<dbReference type="PROSITE" id="PS51384">
    <property type="entry name" value="FAD_FR"/>
    <property type="match status" value="1"/>
</dbReference>
<evidence type="ECO:0000259" key="9">
    <source>
        <dbReference type="PROSITE" id="PS51085"/>
    </source>
</evidence>
<dbReference type="InterPro" id="IPR006058">
    <property type="entry name" value="2Fe2S_fd_BS"/>
</dbReference>
<dbReference type="InterPro" id="IPR050415">
    <property type="entry name" value="MRET"/>
</dbReference>
<dbReference type="RefSeq" id="WP_209704964.1">
    <property type="nucleotide sequence ID" value="NZ_JAFIDA010000001.1"/>
</dbReference>
<comment type="cofactor">
    <cofactor evidence="1">
        <name>FAD</name>
        <dbReference type="ChEBI" id="CHEBI:57692"/>
    </cofactor>
</comment>
<dbReference type="InterPro" id="IPR017927">
    <property type="entry name" value="FAD-bd_FR_type"/>
</dbReference>
<keyword evidence="12" id="KW-1185">Reference proteome</keyword>
<keyword evidence="4" id="KW-0479">Metal-binding</keyword>
<dbReference type="CDD" id="cd00207">
    <property type="entry name" value="fer2"/>
    <property type="match status" value="1"/>
</dbReference>
<dbReference type="GO" id="GO:0036200">
    <property type="term" value="F:3-ketosteroid 9-alpha-monooxygenase activity"/>
    <property type="evidence" value="ECO:0007669"/>
    <property type="project" value="UniProtKB-EC"/>
</dbReference>
<comment type="caution">
    <text evidence="11">The sequence shown here is derived from an EMBL/GenBank/DDBJ whole genome shotgun (WGS) entry which is preliminary data.</text>
</comment>
<dbReference type="PROSITE" id="PS51085">
    <property type="entry name" value="2FE2S_FER_2"/>
    <property type="match status" value="1"/>
</dbReference>
<dbReference type="AlphaFoldDB" id="A0A940PTL6"/>
<dbReference type="PROSITE" id="PS00197">
    <property type="entry name" value="2FE2S_FER_1"/>
    <property type="match status" value="1"/>
</dbReference>
<evidence type="ECO:0000256" key="1">
    <source>
        <dbReference type="ARBA" id="ARBA00001974"/>
    </source>
</evidence>
<dbReference type="InterPro" id="IPR017938">
    <property type="entry name" value="Riboflavin_synthase-like_b-brl"/>
</dbReference>
<dbReference type="Gene3D" id="2.40.30.10">
    <property type="entry name" value="Translation factors"/>
    <property type="match status" value="1"/>
</dbReference>
<accession>A0A940PTL6</accession>
<proteinExistence type="predicted"/>
<dbReference type="PANTHER" id="PTHR47354">
    <property type="entry name" value="NADH OXIDOREDUCTASE HCR"/>
    <property type="match status" value="1"/>
</dbReference>
<dbReference type="InterPro" id="IPR008333">
    <property type="entry name" value="Cbr1-like_FAD-bd_dom"/>
</dbReference>
<keyword evidence="3" id="KW-0001">2Fe-2S</keyword>
<evidence type="ECO:0000256" key="8">
    <source>
        <dbReference type="ARBA" id="ARBA00023014"/>
    </source>
</evidence>
<dbReference type="Pfam" id="PF00111">
    <property type="entry name" value="Fer2"/>
    <property type="match status" value="1"/>
</dbReference>
<dbReference type="SUPFAM" id="SSF52343">
    <property type="entry name" value="Ferredoxin reductase-like, C-terminal NADP-linked domain"/>
    <property type="match status" value="1"/>
</dbReference>
<reference evidence="11" key="1">
    <citation type="submission" date="2021-02" db="EMBL/GenBank/DDBJ databases">
        <title>Sequencing the genomes of 1000 actinobacteria strains.</title>
        <authorList>
            <person name="Klenk H.-P."/>
        </authorList>
    </citation>
    <scope>NUCLEOTIDE SEQUENCE</scope>
    <source>
        <strain evidence="11">DSM 22850</strain>
    </source>
</reference>
<evidence type="ECO:0000256" key="5">
    <source>
        <dbReference type="ARBA" id="ARBA00022827"/>
    </source>
</evidence>
<feature type="domain" description="FAD-binding FR-type" evidence="10">
    <location>
        <begin position="26"/>
        <end position="132"/>
    </location>
</feature>
<dbReference type="InterPro" id="IPR012675">
    <property type="entry name" value="Beta-grasp_dom_sf"/>
</dbReference>
<evidence type="ECO:0000256" key="4">
    <source>
        <dbReference type="ARBA" id="ARBA00022723"/>
    </source>
</evidence>
<keyword evidence="7" id="KW-0408">Iron</keyword>
<evidence type="ECO:0000259" key="10">
    <source>
        <dbReference type="PROSITE" id="PS51384"/>
    </source>
</evidence>
<dbReference type="Pfam" id="PF00175">
    <property type="entry name" value="NAD_binding_1"/>
    <property type="match status" value="1"/>
</dbReference>
<evidence type="ECO:0000256" key="7">
    <source>
        <dbReference type="ARBA" id="ARBA00023004"/>
    </source>
</evidence>
<keyword evidence="8" id="KW-0411">Iron-sulfur</keyword>
<sequence>MLLTSEPIVGGSVELNAQAPAEPVAVGPIELHVIDVIEETTEAHSIVFEIPAELADRCRYRSGQFLTLRIPSDLTGSVARSYSLSSSPVIDNHLKVTVKRIPEGYGSNWVCDNVRAGDRVTVLPPAGTFVVRNPNADLLLFAAGSGITPVISILKTSLQEGTGKIVLYYANRDASSVIFDQELSELQARHPERVEVQHWYDSEHGFADVERIVGVAGAHAGADAYLCGPPPFMNTVVEGLKAAGFTSAQIHREVFSSLTGNPFEVVEEPEVDADAASDQPATQATIHLEGETHEVEWPAERTLVDVLLSKGINVPYSCKSGECGSCACHVVSGEVNMAPSEALDQEDIDDGYVLGCQSRPRSTKVEISFG</sequence>
<dbReference type="InterPro" id="IPR039261">
    <property type="entry name" value="FNR_nucleotide-bd"/>
</dbReference>
<dbReference type="PANTHER" id="PTHR47354:SF8">
    <property type="entry name" value="1,2-PHENYLACETYL-COA EPOXIDASE, SUBUNIT E"/>
    <property type="match status" value="1"/>
</dbReference>
<dbReference type="CDD" id="cd06214">
    <property type="entry name" value="PA_degradation_oxidoreductase_like"/>
    <property type="match status" value="1"/>
</dbReference>
<dbReference type="EMBL" id="JAFIDA010000001">
    <property type="protein sequence ID" value="MBP1325985.1"/>
    <property type="molecule type" value="Genomic_DNA"/>
</dbReference>
<dbReference type="Proteomes" id="UP000675163">
    <property type="component" value="Unassembled WGS sequence"/>
</dbReference>
<name>A0A940PTL6_9MICO</name>
<dbReference type="EC" id="1.14.15.30" evidence="11"/>
<feature type="domain" description="2Fe-2S ferredoxin-type" evidence="9">
    <location>
        <begin position="282"/>
        <end position="370"/>
    </location>
</feature>
<gene>
    <name evidence="11" type="ORF">JOF28_001217</name>
</gene>
<evidence type="ECO:0000313" key="12">
    <source>
        <dbReference type="Proteomes" id="UP000675163"/>
    </source>
</evidence>
<dbReference type="InterPro" id="IPR036010">
    <property type="entry name" value="2Fe-2S_ferredoxin-like_sf"/>
</dbReference>
<dbReference type="Gene3D" id="3.40.50.80">
    <property type="entry name" value="Nucleotide-binding domain of ferredoxin-NADP reductase (FNR) module"/>
    <property type="match status" value="1"/>
</dbReference>
<evidence type="ECO:0000256" key="2">
    <source>
        <dbReference type="ARBA" id="ARBA00022630"/>
    </source>
</evidence>
<dbReference type="InterPro" id="IPR001709">
    <property type="entry name" value="Flavoprot_Pyr_Nucl_cyt_Rdtase"/>
</dbReference>
<evidence type="ECO:0000313" key="11">
    <source>
        <dbReference type="EMBL" id="MBP1325985.1"/>
    </source>
</evidence>
<organism evidence="11 12">
    <name type="scientific">Leucobacter exalbidus</name>
    <dbReference type="NCBI Taxonomy" id="662960"/>
    <lineage>
        <taxon>Bacteria</taxon>
        <taxon>Bacillati</taxon>
        <taxon>Actinomycetota</taxon>
        <taxon>Actinomycetes</taxon>
        <taxon>Micrococcales</taxon>
        <taxon>Microbacteriaceae</taxon>
        <taxon>Leucobacter</taxon>
    </lineage>
</organism>
<dbReference type="GO" id="GO:0046872">
    <property type="term" value="F:metal ion binding"/>
    <property type="evidence" value="ECO:0007669"/>
    <property type="project" value="UniProtKB-KW"/>
</dbReference>
<dbReference type="GO" id="GO:0050660">
    <property type="term" value="F:flavin adenine dinucleotide binding"/>
    <property type="evidence" value="ECO:0007669"/>
    <property type="project" value="TreeGrafter"/>
</dbReference>
<dbReference type="InterPro" id="IPR001041">
    <property type="entry name" value="2Fe-2S_ferredoxin-type"/>
</dbReference>
<evidence type="ECO:0000256" key="3">
    <source>
        <dbReference type="ARBA" id="ARBA00022714"/>
    </source>
</evidence>
<dbReference type="PRINTS" id="PR00410">
    <property type="entry name" value="PHEHYDRXLASE"/>
</dbReference>
<protein>
    <submittedName>
        <fullName evidence="11">3-ketosteroid 9alpha-monooxygenase subunit B</fullName>
        <ecNumber evidence="11">1.14.15.30</ecNumber>
    </submittedName>
</protein>